<dbReference type="Proteomes" id="UP000582659">
    <property type="component" value="Unassembled WGS sequence"/>
</dbReference>
<feature type="region of interest" description="Disordered" evidence="1">
    <location>
        <begin position="1"/>
        <end position="34"/>
    </location>
</feature>
<proteinExistence type="predicted"/>
<evidence type="ECO:0000313" key="5">
    <source>
        <dbReference type="WBParaSite" id="BXY_1148300.1"/>
    </source>
</evidence>
<dbReference type="OrthoDB" id="5856985at2759"/>
<protein>
    <submittedName>
        <fullName evidence="2">(pine wood nematode) hypothetical protein</fullName>
    </submittedName>
</protein>
<dbReference type="InterPro" id="IPR021109">
    <property type="entry name" value="Peptidase_aspartic_dom_sf"/>
</dbReference>
<accession>A0A1I7SEM4</accession>
<dbReference type="AlphaFoldDB" id="A0A1I7SEM4"/>
<sequence>MPVITEDPAAPAGPSDSQQPGPSTSKALPDETSPTMLRSLSQLSIEEPLAKQARKIPTCMNPFEGIIIQIRIDSAIVLYDQTPAVEGAPGPVIIRNLPPEVHLHSRIKILEFRLLSERQPTLRSNELAIKNSGFVSYSFEGTSYEVLELATTTIQVLGMLVEPVQCRRGVSRHTAIDGNRILRAGSRRLPPTKVVQSDRQCGLPDHSRPGKQSGAFGALAPLRVRNAIKTLAEKVEMSMKTPSNDRTTTLTHTMSLLGKFNYDPDHEHSMNEEYVQLKGRTSPNTPESMEYKELLRTLKEIFGPTKSLFRRRHETLSLTLPPGKTAGEALNEANIRGDKFEFTELDLHQFKIFLTLQFLKDPSYKSLRSMILKAVDQKPDIAIDELRKVLKSFETRMDDVNLRNSLDPRASEGHNDDACRKKKSSHLRFNNITINNVVSEDTGDYVTLQVNSISTKFRIDSGADMTVIGPETWKHLNRPTLTPFKIPCQSVDGSSLSIKGSFTATLETTLLSGKASKELGIITLYNKGKANINVVEPYAQTMVPQYTENFEEELGQTTNTLQIAQQVKEDEPQILQIAQQGKEDEPQILQIAQQGKEDEPQILQIAQQGKEDEPQILQIARQGKEEDTKILQIAKQGKEDETQILQIAKQGKEDETQILQIAKQGKEDDT</sequence>
<evidence type="ECO:0000313" key="3">
    <source>
        <dbReference type="Proteomes" id="UP000095284"/>
    </source>
</evidence>
<dbReference type="EMBL" id="CAJFCV020000004">
    <property type="protein sequence ID" value="CAG9113650.1"/>
    <property type="molecule type" value="Genomic_DNA"/>
</dbReference>
<keyword evidence="4" id="KW-1185">Reference proteome</keyword>
<organism evidence="3 5">
    <name type="scientific">Bursaphelenchus xylophilus</name>
    <name type="common">Pinewood nematode worm</name>
    <name type="synonym">Aphelenchoides xylophilus</name>
    <dbReference type="NCBI Taxonomy" id="6326"/>
    <lineage>
        <taxon>Eukaryota</taxon>
        <taxon>Metazoa</taxon>
        <taxon>Ecdysozoa</taxon>
        <taxon>Nematoda</taxon>
        <taxon>Chromadorea</taxon>
        <taxon>Rhabditida</taxon>
        <taxon>Tylenchina</taxon>
        <taxon>Tylenchomorpha</taxon>
        <taxon>Aphelenchoidea</taxon>
        <taxon>Aphelenchoididae</taxon>
        <taxon>Bursaphelenchus</taxon>
    </lineage>
</organism>
<feature type="compositionally biased region" description="Polar residues" evidence="1">
    <location>
        <begin position="15"/>
        <end position="34"/>
    </location>
</feature>
<evidence type="ECO:0000313" key="4">
    <source>
        <dbReference type="Proteomes" id="UP000659654"/>
    </source>
</evidence>
<evidence type="ECO:0000313" key="2">
    <source>
        <dbReference type="EMBL" id="CAD5224756.1"/>
    </source>
</evidence>
<reference evidence="2" key="2">
    <citation type="submission" date="2020-09" db="EMBL/GenBank/DDBJ databases">
        <authorList>
            <person name="Kikuchi T."/>
        </authorList>
    </citation>
    <scope>NUCLEOTIDE SEQUENCE</scope>
    <source>
        <strain evidence="2">Ka4C1</strain>
    </source>
</reference>
<dbReference type="Proteomes" id="UP000095284">
    <property type="component" value="Unplaced"/>
</dbReference>
<dbReference type="EMBL" id="CAJFDI010000004">
    <property type="protein sequence ID" value="CAD5224756.1"/>
    <property type="molecule type" value="Genomic_DNA"/>
</dbReference>
<evidence type="ECO:0000256" key="1">
    <source>
        <dbReference type="SAM" id="MobiDB-lite"/>
    </source>
</evidence>
<gene>
    <name evidence="2" type="ORF">BXYJ_LOCUS8203</name>
</gene>
<reference evidence="5" key="1">
    <citation type="submission" date="2016-11" db="UniProtKB">
        <authorList>
            <consortium name="WormBaseParasite"/>
        </authorList>
    </citation>
    <scope>IDENTIFICATION</scope>
</reference>
<dbReference type="WBParaSite" id="BXY_1148300.1">
    <property type="protein sequence ID" value="BXY_1148300.1"/>
    <property type="gene ID" value="BXY_1148300"/>
</dbReference>
<name>A0A1I7SEM4_BURXY</name>
<dbReference type="SUPFAM" id="SSF50630">
    <property type="entry name" value="Acid proteases"/>
    <property type="match status" value="1"/>
</dbReference>
<dbReference type="Proteomes" id="UP000659654">
    <property type="component" value="Unassembled WGS sequence"/>
</dbReference>